<evidence type="ECO:0000256" key="5">
    <source>
        <dbReference type="ARBA" id="ARBA00034808"/>
    </source>
</evidence>
<evidence type="ECO:0000256" key="1">
    <source>
        <dbReference type="ARBA" id="ARBA00005446"/>
    </source>
</evidence>
<feature type="domain" description="Helicase ATP-binding" evidence="7">
    <location>
        <begin position="76"/>
        <end position="229"/>
    </location>
</feature>
<dbReference type="GO" id="GO:0043138">
    <property type="term" value="F:3'-5' DNA helicase activity"/>
    <property type="evidence" value="ECO:0007669"/>
    <property type="project" value="UniProtKB-EC"/>
</dbReference>
<keyword evidence="9" id="KW-0378">Hydrolase</keyword>
<dbReference type="SMART" id="SM00487">
    <property type="entry name" value="DEXDc"/>
    <property type="match status" value="1"/>
</dbReference>
<protein>
    <recommendedName>
        <fullName evidence="5">DNA 3'-5' helicase</fullName>
        <ecNumber evidence="5">5.6.2.4</ecNumber>
    </recommendedName>
</protein>
<evidence type="ECO:0000256" key="4">
    <source>
        <dbReference type="ARBA" id="ARBA00034617"/>
    </source>
</evidence>
<dbReference type="SMART" id="SM00490">
    <property type="entry name" value="HELICc"/>
    <property type="match status" value="1"/>
</dbReference>
<evidence type="ECO:0000259" key="7">
    <source>
        <dbReference type="PROSITE" id="PS51192"/>
    </source>
</evidence>
<proteinExistence type="inferred from homology"/>
<dbReference type="GO" id="GO:0009378">
    <property type="term" value="F:four-way junction helicase activity"/>
    <property type="evidence" value="ECO:0007669"/>
    <property type="project" value="TreeGrafter"/>
</dbReference>
<dbReference type="EC" id="5.6.2.4" evidence="5"/>
<organism evidence="9 10">
    <name type="scientific">Mycena maculata</name>
    <dbReference type="NCBI Taxonomy" id="230809"/>
    <lineage>
        <taxon>Eukaryota</taxon>
        <taxon>Fungi</taxon>
        <taxon>Dikarya</taxon>
        <taxon>Basidiomycota</taxon>
        <taxon>Agaricomycotina</taxon>
        <taxon>Agaricomycetes</taxon>
        <taxon>Agaricomycetidae</taxon>
        <taxon>Agaricales</taxon>
        <taxon>Marasmiineae</taxon>
        <taxon>Mycenaceae</taxon>
        <taxon>Mycena</taxon>
    </lineage>
</organism>
<comment type="similarity">
    <text evidence="1">Belongs to the helicase family. RecQ subfamily.</text>
</comment>
<name>A0AAD7MTF6_9AGAR</name>
<reference evidence="9" key="1">
    <citation type="submission" date="2023-03" db="EMBL/GenBank/DDBJ databases">
        <title>Massive genome expansion in bonnet fungi (Mycena s.s.) driven by repeated elements and novel gene families across ecological guilds.</title>
        <authorList>
            <consortium name="Lawrence Berkeley National Laboratory"/>
            <person name="Harder C.B."/>
            <person name="Miyauchi S."/>
            <person name="Viragh M."/>
            <person name="Kuo A."/>
            <person name="Thoen E."/>
            <person name="Andreopoulos B."/>
            <person name="Lu D."/>
            <person name="Skrede I."/>
            <person name="Drula E."/>
            <person name="Henrissat B."/>
            <person name="Morin E."/>
            <person name="Kohler A."/>
            <person name="Barry K."/>
            <person name="LaButti K."/>
            <person name="Morin E."/>
            <person name="Salamov A."/>
            <person name="Lipzen A."/>
            <person name="Mereny Z."/>
            <person name="Hegedus B."/>
            <person name="Baldrian P."/>
            <person name="Stursova M."/>
            <person name="Weitz H."/>
            <person name="Taylor A."/>
            <person name="Grigoriev I.V."/>
            <person name="Nagy L.G."/>
            <person name="Martin F."/>
            <person name="Kauserud H."/>
        </authorList>
    </citation>
    <scope>NUCLEOTIDE SEQUENCE</scope>
    <source>
        <strain evidence="9">CBHHK188m</strain>
    </source>
</reference>
<dbReference type="EMBL" id="JARJLG010000177">
    <property type="protein sequence ID" value="KAJ7732218.1"/>
    <property type="molecule type" value="Genomic_DNA"/>
</dbReference>
<keyword evidence="3" id="KW-0067">ATP-binding</keyword>
<keyword evidence="10" id="KW-1185">Reference proteome</keyword>
<sequence>MGPREYTGTVRIRTTRRPSAKTRLPSRLHPEMAPVASKFAFSSPSTPPRLSHLEIRARALKHLGYQPCLWQIRVVEAILKRDGDVVCIAATGSGKTLTFWLPLLFNSIGIQLVVSPLNILGEQNVQQLATMGLKGISITADTANTDNFRDIEEGKYCVVVTNVKTLMQQDGGFSKLWKKAEFTRRLIRTRPTAPPLPYPRDIPFVLVSATLPPAVLSDVMNVLQVSPKKVEIIRRSNDRANIHLVVREMKYAMNSFMYLAFLIPDNWQPGDPLPPKFLIFFDSIADSVAAANFLRNRLPLEHRNKIKWFNSEMSPQLKVDESDSLKAGVTWGLNCTDSFGMGLDLPDVLLIEQWRSTCDTCTLWQRIGRAARALHLTAKALFLVEPKRFDANIAKAEERAAKRAETTKKRKLAAAESEHPPSKRAAVAAPMAPNTPVAMPTAQISEGPGLEPEDESGELDDEHSADGGNTVPSVHGSRDDYVSERRAIYEAVTESNEPAWKKRTKKKGADRLEPAVDDLINAATRQPKKPCIRIPVMVYFGNDKTFSDHKESQPRFNDGCPRCVVKSPTICCELCSPDHFLDFARVDLPKPKQQPSRSRIPDYVRDRADCSLRDDLHAFRKQRTIEIGGRASFRNYGAGSFMSAETLDRIVDCAHFFKISSMADLLRETRWKCAVEDGERPLSLISTHKPTPPPQSAFLITSTPIRCLNTITNTPGGSTGRALRRCKISSCENLSTPRRKCGATTDSHGPADPSIHIQSSGNASADTAS</sequence>
<comment type="caution">
    <text evidence="9">The sequence shown here is derived from an EMBL/GenBank/DDBJ whole genome shotgun (WGS) entry which is preliminary data.</text>
</comment>
<dbReference type="InterPro" id="IPR001650">
    <property type="entry name" value="Helicase_C-like"/>
</dbReference>
<dbReference type="GO" id="GO:0005737">
    <property type="term" value="C:cytoplasm"/>
    <property type="evidence" value="ECO:0007669"/>
    <property type="project" value="TreeGrafter"/>
</dbReference>
<feature type="compositionally biased region" description="Polar residues" evidence="6">
    <location>
        <begin position="756"/>
        <end position="769"/>
    </location>
</feature>
<dbReference type="InterPro" id="IPR011545">
    <property type="entry name" value="DEAD/DEAH_box_helicase_dom"/>
</dbReference>
<dbReference type="Pfam" id="PF00270">
    <property type="entry name" value="DEAD"/>
    <property type="match status" value="1"/>
</dbReference>
<evidence type="ECO:0000256" key="3">
    <source>
        <dbReference type="ARBA" id="ARBA00022840"/>
    </source>
</evidence>
<comment type="catalytic activity">
    <reaction evidence="4">
        <text>Couples ATP hydrolysis with the unwinding of duplex DNA by translocating in the 3'-5' direction.</text>
        <dbReference type="EC" id="5.6.2.4"/>
    </reaction>
</comment>
<evidence type="ECO:0000256" key="2">
    <source>
        <dbReference type="ARBA" id="ARBA00022741"/>
    </source>
</evidence>
<dbReference type="GO" id="GO:0005524">
    <property type="term" value="F:ATP binding"/>
    <property type="evidence" value="ECO:0007669"/>
    <property type="project" value="UniProtKB-KW"/>
</dbReference>
<evidence type="ECO:0000313" key="9">
    <source>
        <dbReference type="EMBL" id="KAJ7732218.1"/>
    </source>
</evidence>
<dbReference type="Gene3D" id="3.40.50.300">
    <property type="entry name" value="P-loop containing nucleotide triphosphate hydrolases"/>
    <property type="match status" value="2"/>
</dbReference>
<evidence type="ECO:0000313" key="10">
    <source>
        <dbReference type="Proteomes" id="UP001215280"/>
    </source>
</evidence>
<dbReference type="AlphaFoldDB" id="A0AAD7MTF6"/>
<dbReference type="SUPFAM" id="SSF52540">
    <property type="entry name" value="P-loop containing nucleoside triphosphate hydrolases"/>
    <property type="match status" value="1"/>
</dbReference>
<dbReference type="PANTHER" id="PTHR13710">
    <property type="entry name" value="DNA HELICASE RECQ FAMILY MEMBER"/>
    <property type="match status" value="1"/>
</dbReference>
<gene>
    <name evidence="9" type="ORF">DFH07DRAFT_1065609</name>
</gene>
<dbReference type="PROSITE" id="PS51194">
    <property type="entry name" value="HELICASE_CTER"/>
    <property type="match status" value="1"/>
</dbReference>
<feature type="region of interest" description="Disordered" evidence="6">
    <location>
        <begin position="400"/>
        <end position="480"/>
    </location>
</feature>
<dbReference type="Proteomes" id="UP001215280">
    <property type="component" value="Unassembled WGS sequence"/>
</dbReference>
<dbReference type="GO" id="GO:0003676">
    <property type="term" value="F:nucleic acid binding"/>
    <property type="evidence" value="ECO:0007669"/>
    <property type="project" value="InterPro"/>
</dbReference>
<feature type="domain" description="Helicase C-terminal" evidence="8">
    <location>
        <begin position="265"/>
        <end position="412"/>
    </location>
</feature>
<dbReference type="GO" id="GO:0005694">
    <property type="term" value="C:chromosome"/>
    <property type="evidence" value="ECO:0007669"/>
    <property type="project" value="TreeGrafter"/>
</dbReference>
<dbReference type="PANTHER" id="PTHR13710:SF154">
    <property type="entry name" value="RECQ HELICASE, PUTATIVE (AFU_ORTHOLOGUE AFUA_6G14720)-RELATED"/>
    <property type="match status" value="1"/>
</dbReference>
<evidence type="ECO:0000259" key="8">
    <source>
        <dbReference type="PROSITE" id="PS51194"/>
    </source>
</evidence>
<dbReference type="GO" id="GO:0016787">
    <property type="term" value="F:hydrolase activity"/>
    <property type="evidence" value="ECO:0007669"/>
    <property type="project" value="UniProtKB-KW"/>
</dbReference>
<dbReference type="Pfam" id="PF00271">
    <property type="entry name" value="Helicase_C"/>
    <property type="match status" value="1"/>
</dbReference>
<dbReference type="InterPro" id="IPR014001">
    <property type="entry name" value="Helicase_ATP-bd"/>
</dbReference>
<accession>A0AAD7MTF6</accession>
<feature type="region of interest" description="Disordered" evidence="6">
    <location>
        <begin position="735"/>
        <end position="769"/>
    </location>
</feature>
<dbReference type="InterPro" id="IPR027417">
    <property type="entry name" value="P-loop_NTPase"/>
</dbReference>
<keyword evidence="2" id="KW-0547">Nucleotide-binding</keyword>
<evidence type="ECO:0000256" key="6">
    <source>
        <dbReference type="SAM" id="MobiDB-lite"/>
    </source>
</evidence>
<dbReference type="PROSITE" id="PS51192">
    <property type="entry name" value="HELICASE_ATP_BIND_1"/>
    <property type="match status" value="1"/>
</dbReference>
<feature type="compositionally biased region" description="Acidic residues" evidence="6">
    <location>
        <begin position="451"/>
        <end position="463"/>
    </location>
</feature>
<dbReference type="GO" id="GO:0000724">
    <property type="term" value="P:double-strand break repair via homologous recombination"/>
    <property type="evidence" value="ECO:0007669"/>
    <property type="project" value="TreeGrafter"/>
</dbReference>